<feature type="region of interest" description="Disordered" evidence="1">
    <location>
        <begin position="179"/>
        <end position="200"/>
    </location>
</feature>
<evidence type="ECO:0000313" key="3">
    <source>
        <dbReference type="Proteomes" id="UP000770785"/>
    </source>
</evidence>
<comment type="caution">
    <text evidence="2">The sequence shown here is derived from an EMBL/GenBank/DDBJ whole genome shotgun (WGS) entry which is preliminary data.</text>
</comment>
<dbReference type="EMBL" id="JAATJH010000002">
    <property type="protein sequence ID" value="NJC26092.1"/>
    <property type="molecule type" value="Genomic_DNA"/>
</dbReference>
<organism evidence="2 3">
    <name type="scientific">Neolewinella antarctica</name>
    <dbReference type="NCBI Taxonomy" id="442734"/>
    <lineage>
        <taxon>Bacteria</taxon>
        <taxon>Pseudomonadati</taxon>
        <taxon>Bacteroidota</taxon>
        <taxon>Saprospiria</taxon>
        <taxon>Saprospirales</taxon>
        <taxon>Lewinellaceae</taxon>
        <taxon>Neolewinella</taxon>
    </lineage>
</organism>
<accession>A0ABX0XA54</accession>
<reference evidence="2 3" key="1">
    <citation type="submission" date="2020-03" db="EMBL/GenBank/DDBJ databases">
        <title>Genomic Encyclopedia of Type Strains, Phase IV (KMG-IV): sequencing the most valuable type-strain genomes for metagenomic binning, comparative biology and taxonomic classification.</title>
        <authorList>
            <person name="Goeker M."/>
        </authorList>
    </citation>
    <scope>NUCLEOTIDE SEQUENCE [LARGE SCALE GENOMIC DNA]</scope>
    <source>
        <strain evidence="2 3">DSM 105096</strain>
    </source>
</reference>
<dbReference type="RefSeq" id="WP_168036851.1">
    <property type="nucleotide sequence ID" value="NZ_JAATJH010000002.1"/>
</dbReference>
<evidence type="ECO:0000256" key="1">
    <source>
        <dbReference type="SAM" id="MobiDB-lite"/>
    </source>
</evidence>
<gene>
    <name evidence="2" type="ORF">GGR27_001591</name>
</gene>
<evidence type="ECO:0000313" key="2">
    <source>
        <dbReference type="EMBL" id="NJC26092.1"/>
    </source>
</evidence>
<sequence>MKPTHETLDDLLRQRLAELPPAAAPAAGWERLADRLDHPEDDFLREALTGIAPVAPALGWAALESKLDPGLATDQAIADKLTSLEPVAPAGAWLAFERTLDKENAATVDAIVGDQLRKSDGGPATGWAALAARLELIKERRHQIVAWKITEVALLASLLLLFVRFGDVAPAAAPLAADPKTELNPVTDPLTTAAGTDLPTDEISSSLAADNGGTRQRPQNLFLGRAVVEQSGREALVTPAETRKQIVKPRKWASEILPTSGMLPNVGSNKVPADDIPPPAAPTIIIEPLIATIPMVRFDAELPHPDVISPVVARTAERTKFYLNAFISPVDANQVITNGQAVLDVDVLADSRFTQGRSGGALLEITQGATGIQFGAVYSRFNYTPTVLKYYLAEEFPFVERAKGYSRFKYDLVEFPFSINQRIAENERWRWSARMTASVSVIAAGSFSVLEDDEDFIDVVNRREKQRQTVDPAGQTSAARSSSPRDIAQLIDPPPGWLQGGGFLKNANLYLGGGFMIERLLDERTSIYVSPSFGRAVYLNDDEKGVGPYRDRLHTGQLRFGARHLLGRK</sequence>
<keyword evidence="3" id="KW-1185">Reference proteome</keyword>
<proteinExistence type="predicted"/>
<name>A0ABX0XA54_9BACT</name>
<dbReference type="Proteomes" id="UP000770785">
    <property type="component" value="Unassembled WGS sequence"/>
</dbReference>
<protein>
    <submittedName>
        <fullName evidence="2">Uncharacterized protein</fullName>
    </submittedName>
</protein>